<evidence type="ECO:0000256" key="12">
    <source>
        <dbReference type="ARBA" id="ARBA00022842"/>
    </source>
</evidence>
<evidence type="ECO:0000313" key="17">
    <source>
        <dbReference type="Proteomes" id="UP000037460"/>
    </source>
</evidence>
<evidence type="ECO:0000256" key="4">
    <source>
        <dbReference type="ARBA" id="ARBA00008391"/>
    </source>
</evidence>
<keyword evidence="11 13" id="KW-0547">Nucleotide-binding</keyword>
<dbReference type="NCBIfam" id="TIGR01203">
    <property type="entry name" value="HGPRTase"/>
    <property type="match status" value="1"/>
</dbReference>
<keyword evidence="6 13" id="KW-0963">Cytoplasm</keyword>
<dbReference type="CDD" id="cd06223">
    <property type="entry name" value="PRTases_typeI"/>
    <property type="match status" value="1"/>
</dbReference>
<dbReference type="GO" id="GO:0006178">
    <property type="term" value="P:guanine salvage"/>
    <property type="evidence" value="ECO:0007669"/>
    <property type="project" value="TreeGrafter"/>
</dbReference>
<keyword evidence="17" id="KW-1185">Reference proteome</keyword>
<evidence type="ECO:0000256" key="5">
    <source>
        <dbReference type="ARBA" id="ARBA00011895"/>
    </source>
</evidence>
<comment type="similarity">
    <text evidence="4 13">Belongs to the purine/pyrimidine phosphoribosyltransferase family.</text>
</comment>
<feature type="domain" description="Phosphoribosyltransferase" evidence="14">
    <location>
        <begin position="41"/>
        <end position="197"/>
    </location>
</feature>
<dbReference type="EC" id="2.4.2.8" evidence="5 13"/>
<comment type="subcellular location">
    <subcellularLocation>
        <location evidence="2 13">Cytoplasm</location>
    </subcellularLocation>
</comment>
<dbReference type="InterPro" id="IPR050408">
    <property type="entry name" value="HGPRT"/>
</dbReference>
<reference evidence="15" key="1">
    <citation type="submission" date="2014-12" db="EMBL/GenBank/DDBJ databases">
        <title>Draft genome of the oleaginous, mixotrophic haptophyte, Chrysochromulina tobin.</title>
        <authorList>
            <person name="Hovde B.T."/>
            <person name="Starkenburg S.R."/>
            <person name="Cattolico R.A."/>
        </authorList>
    </citation>
    <scope>NUCLEOTIDE SEQUENCE</scope>
    <source>
        <strain evidence="15">CCMP291</strain>
    </source>
</reference>
<keyword evidence="9 13" id="KW-0479">Metal-binding</keyword>
<dbReference type="EMBL" id="JWZX01003329">
    <property type="protein sequence ID" value="KOO21838.1"/>
    <property type="molecule type" value="Genomic_DNA"/>
</dbReference>
<dbReference type="GO" id="GO:0032264">
    <property type="term" value="P:IMP salvage"/>
    <property type="evidence" value="ECO:0007669"/>
    <property type="project" value="UniProtKB-UniPathway"/>
</dbReference>
<comment type="caution">
    <text evidence="15">The sequence shown here is derived from an EMBL/GenBank/DDBJ whole genome shotgun (WGS) entry which is preliminary data.</text>
</comment>
<dbReference type="InterPro" id="IPR000836">
    <property type="entry name" value="PRTase_dom"/>
</dbReference>
<dbReference type="PANTHER" id="PTHR43340:SF1">
    <property type="entry name" value="HYPOXANTHINE PHOSPHORIBOSYLTRANSFERASE"/>
    <property type="match status" value="1"/>
</dbReference>
<evidence type="ECO:0000256" key="13">
    <source>
        <dbReference type="RuleBase" id="RU364099"/>
    </source>
</evidence>
<sequence length="220" mass="24721">MAAPPFHVTDDFAWNLEHFVIPEHYAPDLASVMISHGLIQDRIDRLANDICKAYDFHGSGARLHMLCVLKGGHQFFSDLCNALKKLTLVGVKEPPLTFDFIRVKSYHNTESSGDITIETVGIDLPSLKGRNILLVEDIIDTGATMSKLVPYLQSYEPTSVRVATLLKKRTPKSNGFEADFTGFSIPDKFVVGYCLDYNEVYRDMEHICIMNESGIKRHAK</sequence>
<evidence type="ECO:0000256" key="1">
    <source>
        <dbReference type="ARBA" id="ARBA00001946"/>
    </source>
</evidence>
<dbReference type="GO" id="GO:0006166">
    <property type="term" value="P:purine ribonucleoside salvage"/>
    <property type="evidence" value="ECO:0007669"/>
    <property type="project" value="UniProtKB-KW"/>
</dbReference>
<evidence type="ECO:0000313" key="16">
    <source>
        <dbReference type="EMBL" id="KOO53908.1"/>
    </source>
</evidence>
<dbReference type="GO" id="GO:0046100">
    <property type="term" value="P:hypoxanthine metabolic process"/>
    <property type="evidence" value="ECO:0007669"/>
    <property type="project" value="TreeGrafter"/>
</dbReference>
<dbReference type="GO" id="GO:0004422">
    <property type="term" value="F:hypoxanthine phosphoribosyltransferase activity"/>
    <property type="evidence" value="ECO:0007669"/>
    <property type="project" value="InterPro"/>
</dbReference>
<evidence type="ECO:0000259" key="14">
    <source>
        <dbReference type="Pfam" id="PF00156"/>
    </source>
</evidence>
<dbReference type="PANTHER" id="PTHR43340">
    <property type="entry name" value="HYPOXANTHINE-GUANINE PHOSPHORIBOSYLTRANSFERASE"/>
    <property type="match status" value="1"/>
</dbReference>
<keyword evidence="12 13" id="KW-0460">Magnesium</keyword>
<dbReference type="InterPro" id="IPR029057">
    <property type="entry name" value="PRTase-like"/>
</dbReference>
<dbReference type="OrthoDB" id="9449045at2759"/>
<protein>
    <recommendedName>
        <fullName evidence="5 13">Hypoxanthine phosphoribosyltransferase</fullName>
        <ecNumber evidence="5 13">2.4.2.8</ecNumber>
    </recommendedName>
</protein>
<dbReference type="FunFam" id="3.40.50.2020:FF:000053">
    <property type="entry name" value="Hypoxanthine phosphoribosyltransferase"/>
    <property type="match status" value="1"/>
</dbReference>
<evidence type="ECO:0000256" key="10">
    <source>
        <dbReference type="ARBA" id="ARBA00022726"/>
    </source>
</evidence>
<name>A0A0M0J6I2_9EUKA</name>
<keyword evidence="10 13" id="KW-0660">Purine salvage</keyword>
<dbReference type="AlphaFoldDB" id="A0A0M0J6I2"/>
<dbReference type="SUPFAM" id="SSF53271">
    <property type="entry name" value="PRTase-like"/>
    <property type="match status" value="1"/>
</dbReference>
<organism evidence="15 17">
    <name type="scientific">Chrysochromulina tobinii</name>
    <dbReference type="NCBI Taxonomy" id="1460289"/>
    <lineage>
        <taxon>Eukaryota</taxon>
        <taxon>Haptista</taxon>
        <taxon>Haptophyta</taxon>
        <taxon>Prymnesiophyceae</taxon>
        <taxon>Prymnesiales</taxon>
        <taxon>Chrysochromulinaceae</taxon>
        <taxon>Chrysochromulina</taxon>
    </lineage>
</organism>
<comment type="cofactor">
    <cofactor evidence="1 13">
        <name>Mg(2+)</name>
        <dbReference type="ChEBI" id="CHEBI:18420"/>
    </cofactor>
</comment>
<dbReference type="Pfam" id="PF00156">
    <property type="entry name" value="Pribosyltran"/>
    <property type="match status" value="1"/>
</dbReference>
<gene>
    <name evidence="15" type="ORF">Ctob_002190</name>
    <name evidence="16" type="ORF">Ctob_013151</name>
</gene>
<dbReference type="GO" id="GO:0000287">
    <property type="term" value="F:magnesium ion binding"/>
    <property type="evidence" value="ECO:0007669"/>
    <property type="project" value="TreeGrafter"/>
</dbReference>
<dbReference type="GO" id="GO:0032263">
    <property type="term" value="P:GMP salvage"/>
    <property type="evidence" value="ECO:0007669"/>
    <property type="project" value="TreeGrafter"/>
</dbReference>
<keyword evidence="8 13" id="KW-0808">Transferase</keyword>
<evidence type="ECO:0000256" key="11">
    <source>
        <dbReference type="ARBA" id="ARBA00022741"/>
    </source>
</evidence>
<evidence type="ECO:0000256" key="7">
    <source>
        <dbReference type="ARBA" id="ARBA00022676"/>
    </source>
</evidence>
<accession>A0A0M0J6I2</accession>
<reference evidence="17" key="2">
    <citation type="journal article" date="2015" name="PLoS Genet.">
        <title>Genome Sequence and Transcriptome Analyses of Chrysochromulina tobin: Metabolic Tools for Enhanced Algal Fitness in the Prominent Order Prymnesiales (Haptophyceae).</title>
        <authorList>
            <person name="Hovde B.T."/>
            <person name="Deodato C.R."/>
            <person name="Hunsperger H.M."/>
            <person name="Ryken S.A."/>
            <person name="Yost W."/>
            <person name="Jha R.K."/>
            <person name="Patterson J."/>
            <person name="Monnat R.J. Jr."/>
            <person name="Barlow S.B."/>
            <person name="Starkenburg S.R."/>
            <person name="Cattolico R.A."/>
        </authorList>
    </citation>
    <scope>NUCLEOTIDE SEQUENCE</scope>
    <source>
        <strain evidence="17">CCMP291</strain>
    </source>
</reference>
<dbReference type="GO" id="GO:0005829">
    <property type="term" value="C:cytosol"/>
    <property type="evidence" value="ECO:0007669"/>
    <property type="project" value="TreeGrafter"/>
</dbReference>
<evidence type="ECO:0000256" key="3">
    <source>
        <dbReference type="ARBA" id="ARBA00004669"/>
    </source>
</evidence>
<dbReference type="EMBL" id="JWZX01000006">
    <property type="protein sequence ID" value="KOO53908.1"/>
    <property type="molecule type" value="Genomic_DNA"/>
</dbReference>
<dbReference type="InterPro" id="IPR005904">
    <property type="entry name" value="Hxn_phspho_trans"/>
</dbReference>
<proteinExistence type="inferred from homology"/>
<keyword evidence="7 13" id="KW-0328">Glycosyltransferase</keyword>
<evidence type="ECO:0000256" key="8">
    <source>
        <dbReference type="ARBA" id="ARBA00022679"/>
    </source>
</evidence>
<comment type="catalytic activity">
    <reaction evidence="13">
        <text>IMP + diphosphate = hypoxanthine + 5-phospho-alpha-D-ribose 1-diphosphate</text>
        <dbReference type="Rhea" id="RHEA:17973"/>
        <dbReference type="ChEBI" id="CHEBI:17368"/>
        <dbReference type="ChEBI" id="CHEBI:33019"/>
        <dbReference type="ChEBI" id="CHEBI:58017"/>
        <dbReference type="ChEBI" id="CHEBI:58053"/>
        <dbReference type="EC" id="2.4.2.8"/>
    </reaction>
</comment>
<evidence type="ECO:0000313" key="15">
    <source>
        <dbReference type="EMBL" id="KOO21838.1"/>
    </source>
</evidence>
<dbReference type="UniPathway" id="UPA00591">
    <property type="reaction ID" value="UER00648"/>
</dbReference>
<evidence type="ECO:0000256" key="2">
    <source>
        <dbReference type="ARBA" id="ARBA00004496"/>
    </source>
</evidence>
<evidence type="ECO:0000256" key="6">
    <source>
        <dbReference type="ARBA" id="ARBA00022490"/>
    </source>
</evidence>
<dbReference type="Gene3D" id="3.40.50.2020">
    <property type="match status" value="1"/>
</dbReference>
<dbReference type="GO" id="GO:0000166">
    <property type="term" value="F:nucleotide binding"/>
    <property type="evidence" value="ECO:0007669"/>
    <property type="project" value="UniProtKB-KW"/>
</dbReference>
<comment type="pathway">
    <text evidence="3 13">Purine metabolism; IMP biosynthesis via salvage pathway; IMP from hypoxanthine: step 1/1.</text>
</comment>
<dbReference type="Proteomes" id="UP000037460">
    <property type="component" value="Unassembled WGS sequence"/>
</dbReference>
<evidence type="ECO:0000256" key="9">
    <source>
        <dbReference type="ARBA" id="ARBA00022723"/>
    </source>
</evidence>